<feature type="compositionally biased region" description="Basic residues" evidence="1">
    <location>
        <begin position="1"/>
        <end position="13"/>
    </location>
</feature>
<sequence>MERALRPPRRRRGGSSPDSARPPRISSYNLCQIWGLHFKSSAMACGMLVLLTAVVSEMTMARTEGLTFS</sequence>
<keyword evidence="3" id="KW-1185">Reference proteome</keyword>
<evidence type="ECO:0000313" key="3">
    <source>
        <dbReference type="Proteomes" id="UP000299102"/>
    </source>
</evidence>
<evidence type="ECO:0000313" key="2">
    <source>
        <dbReference type="EMBL" id="GBP89168.1"/>
    </source>
</evidence>
<evidence type="ECO:0000256" key="1">
    <source>
        <dbReference type="SAM" id="MobiDB-lite"/>
    </source>
</evidence>
<proteinExistence type="predicted"/>
<comment type="caution">
    <text evidence="2">The sequence shown here is derived from an EMBL/GenBank/DDBJ whole genome shotgun (WGS) entry which is preliminary data.</text>
</comment>
<reference evidence="2 3" key="1">
    <citation type="journal article" date="2019" name="Commun. Biol.">
        <title>The bagworm genome reveals a unique fibroin gene that provides high tensile strength.</title>
        <authorList>
            <person name="Kono N."/>
            <person name="Nakamura H."/>
            <person name="Ohtoshi R."/>
            <person name="Tomita M."/>
            <person name="Numata K."/>
            <person name="Arakawa K."/>
        </authorList>
    </citation>
    <scope>NUCLEOTIDE SEQUENCE [LARGE SCALE GENOMIC DNA]</scope>
</reference>
<accession>A0A4C1ZN26</accession>
<name>A0A4C1ZN26_EUMVA</name>
<protein>
    <submittedName>
        <fullName evidence="2">Uncharacterized protein</fullName>
    </submittedName>
</protein>
<feature type="compositionally biased region" description="Low complexity" evidence="1">
    <location>
        <begin position="14"/>
        <end position="24"/>
    </location>
</feature>
<dbReference type="AlphaFoldDB" id="A0A4C1ZN26"/>
<dbReference type="Proteomes" id="UP000299102">
    <property type="component" value="Unassembled WGS sequence"/>
</dbReference>
<dbReference type="EMBL" id="BGZK01001980">
    <property type="protein sequence ID" value="GBP89168.1"/>
    <property type="molecule type" value="Genomic_DNA"/>
</dbReference>
<gene>
    <name evidence="2" type="ORF">EVAR_90305_1</name>
</gene>
<feature type="region of interest" description="Disordered" evidence="1">
    <location>
        <begin position="1"/>
        <end position="25"/>
    </location>
</feature>
<organism evidence="2 3">
    <name type="scientific">Eumeta variegata</name>
    <name type="common">Bagworm moth</name>
    <name type="synonym">Eumeta japonica</name>
    <dbReference type="NCBI Taxonomy" id="151549"/>
    <lineage>
        <taxon>Eukaryota</taxon>
        <taxon>Metazoa</taxon>
        <taxon>Ecdysozoa</taxon>
        <taxon>Arthropoda</taxon>
        <taxon>Hexapoda</taxon>
        <taxon>Insecta</taxon>
        <taxon>Pterygota</taxon>
        <taxon>Neoptera</taxon>
        <taxon>Endopterygota</taxon>
        <taxon>Lepidoptera</taxon>
        <taxon>Glossata</taxon>
        <taxon>Ditrysia</taxon>
        <taxon>Tineoidea</taxon>
        <taxon>Psychidae</taxon>
        <taxon>Oiketicinae</taxon>
        <taxon>Eumeta</taxon>
    </lineage>
</organism>